<dbReference type="GO" id="GO:0004252">
    <property type="term" value="F:serine-type endopeptidase activity"/>
    <property type="evidence" value="ECO:0007669"/>
    <property type="project" value="InterPro"/>
</dbReference>
<name>A0A2A6B841_PRIPA</name>
<keyword evidence="3" id="KW-1185">Reference proteome</keyword>
<gene>
    <name evidence="2" type="primary">WBGene00205928</name>
</gene>
<accession>A0A2A6B841</accession>
<dbReference type="GO" id="GO:0006508">
    <property type="term" value="P:proteolysis"/>
    <property type="evidence" value="ECO:0007669"/>
    <property type="project" value="InterPro"/>
</dbReference>
<dbReference type="Proteomes" id="UP000005239">
    <property type="component" value="Unassembled WGS sequence"/>
</dbReference>
<dbReference type="Pfam" id="PF00089">
    <property type="entry name" value="Trypsin"/>
    <property type="match status" value="1"/>
</dbReference>
<dbReference type="Gene3D" id="2.40.10.10">
    <property type="entry name" value="Trypsin-like serine proteases"/>
    <property type="match status" value="1"/>
</dbReference>
<dbReference type="InterPro" id="IPR001314">
    <property type="entry name" value="Peptidase_S1A"/>
</dbReference>
<dbReference type="PRINTS" id="PR00722">
    <property type="entry name" value="CHYMOTRYPSIN"/>
</dbReference>
<protein>
    <submittedName>
        <fullName evidence="2">Trypsin</fullName>
    </submittedName>
</protein>
<dbReference type="PROSITE" id="PS50240">
    <property type="entry name" value="TRYPSIN_DOM"/>
    <property type="match status" value="1"/>
</dbReference>
<keyword evidence="1" id="KW-1015">Disulfide bond</keyword>
<dbReference type="AlphaFoldDB" id="A0A2A6B841"/>
<dbReference type="OrthoDB" id="10061449at2759"/>
<dbReference type="InterPro" id="IPR009003">
    <property type="entry name" value="Peptidase_S1_PA"/>
</dbReference>
<sequence length="167" mass="19571">MRIFLVVLLPFLSFALSEEYDYDEFQEHPKRIRRIVGGTTVNGTEWPWIVSVQKMRRGSIFETPDCAGTVIAPRWVLTSAHCVKDKFFYTVVPSSSTWLRTSLLTHPSVSKMKNELKARRIIKHPSYRSIYDEFGDLRSMDNDIALLYVRESRKNIFSQSFHYDRSI</sequence>
<proteinExistence type="predicted"/>
<accession>A0A8R1YML0</accession>
<evidence type="ECO:0000313" key="3">
    <source>
        <dbReference type="Proteomes" id="UP000005239"/>
    </source>
</evidence>
<evidence type="ECO:0000256" key="1">
    <source>
        <dbReference type="ARBA" id="ARBA00023157"/>
    </source>
</evidence>
<dbReference type="InterPro" id="IPR001254">
    <property type="entry name" value="Trypsin_dom"/>
</dbReference>
<organism evidence="2 3">
    <name type="scientific">Pristionchus pacificus</name>
    <name type="common">Parasitic nematode worm</name>
    <dbReference type="NCBI Taxonomy" id="54126"/>
    <lineage>
        <taxon>Eukaryota</taxon>
        <taxon>Metazoa</taxon>
        <taxon>Ecdysozoa</taxon>
        <taxon>Nematoda</taxon>
        <taxon>Chromadorea</taxon>
        <taxon>Rhabditida</taxon>
        <taxon>Rhabditina</taxon>
        <taxon>Diplogasteromorpha</taxon>
        <taxon>Diplogasteroidea</taxon>
        <taxon>Neodiplogasteridae</taxon>
        <taxon>Pristionchus</taxon>
    </lineage>
</organism>
<reference evidence="3" key="1">
    <citation type="journal article" date="2008" name="Nat. Genet.">
        <title>The Pristionchus pacificus genome provides a unique perspective on nematode lifestyle and parasitism.</title>
        <authorList>
            <person name="Dieterich C."/>
            <person name="Clifton S.W."/>
            <person name="Schuster L.N."/>
            <person name="Chinwalla A."/>
            <person name="Delehaunty K."/>
            <person name="Dinkelacker I."/>
            <person name="Fulton L."/>
            <person name="Fulton R."/>
            <person name="Godfrey J."/>
            <person name="Minx P."/>
            <person name="Mitreva M."/>
            <person name="Roeseler W."/>
            <person name="Tian H."/>
            <person name="Witte H."/>
            <person name="Yang S.P."/>
            <person name="Wilson R.K."/>
            <person name="Sommer R.J."/>
        </authorList>
    </citation>
    <scope>NUCLEOTIDE SEQUENCE [LARGE SCALE GENOMIC DNA]</scope>
    <source>
        <strain evidence="3">PS312</strain>
    </source>
</reference>
<evidence type="ECO:0000313" key="2">
    <source>
        <dbReference type="EnsemblMetazoa" id="PPA33068.1"/>
    </source>
</evidence>
<dbReference type="EnsemblMetazoa" id="PPA33068.1">
    <property type="protein sequence ID" value="PPA33068.1"/>
    <property type="gene ID" value="WBGene00205928"/>
</dbReference>
<dbReference type="SUPFAM" id="SSF50494">
    <property type="entry name" value="Trypsin-like serine proteases"/>
    <property type="match status" value="1"/>
</dbReference>
<dbReference type="PANTHER" id="PTHR24252">
    <property type="entry name" value="ACROSIN-RELATED"/>
    <property type="match status" value="1"/>
</dbReference>
<reference evidence="2" key="2">
    <citation type="submission" date="2022-06" db="UniProtKB">
        <authorList>
            <consortium name="EnsemblMetazoa"/>
        </authorList>
    </citation>
    <scope>IDENTIFICATION</scope>
    <source>
        <strain evidence="2">PS312</strain>
    </source>
</reference>
<dbReference type="PANTHER" id="PTHR24252:SF7">
    <property type="entry name" value="HYALIN"/>
    <property type="match status" value="1"/>
</dbReference>
<dbReference type="InterPro" id="IPR043504">
    <property type="entry name" value="Peptidase_S1_PA_chymotrypsin"/>
</dbReference>